<evidence type="ECO:0000313" key="1">
    <source>
        <dbReference type="EMBL" id="GLT21869.1"/>
    </source>
</evidence>
<organism evidence="1 2">
    <name type="scientific">Zoogloea oryzae</name>
    <dbReference type="NCBI Taxonomy" id="310767"/>
    <lineage>
        <taxon>Bacteria</taxon>
        <taxon>Pseudomonadati</taxon>
        <taxon>Pseudomonadota</taxon>
        <taxon>Betaproteobacteria</taxon>
        <taxon>Rhodocyclales</taxon>
        <taxon>Zoogloeaceae</taxon>
        <taxon>Zoogloea</taxon>
    </lineage>
</organism>
<accession>A0ABQ6F9B5</accession>
<protein>
    <submittedName>
        <fullName evidence="1">Uncharacterized protein</fullName>
    </submittedName>
</protein>
<reference evidence="2" key="1">
    <citation type="journal article" date="2019" name="Int. J. Syst. Evol. Microbiol.">
        <title>The Global Catalogue of Microorganisms (GCM) 10K type strain sequencing project: providing services to taxonomists for standard genome sequencing and annotation.</title>
        <authorList>
            <consortium name="The Broad Institute Genomics Platform"/>
            <consortium name="The Broad Institute Genome Sequencing Center for Infectious Disease"/>
            <person name="Wu L."/>
            <person name="Ma J."/>
        </authorList>
    </citation>
    <scope>NUCLEOTIDE SEQUENCE [LARGE SCALE GENOMIC DNA]</scope>
    <source>
        <strain evidence="2">NBRC 102407</strain>
    </source>
</reference>
<evidence type="ECO:0000313" key="2">
    <source>
        <dbReference type="Proteomes" id="UP001157167"/>
    </source>
</evidence>
<keyword evidence="2" id="KW-1185">Reference proteome</keyword>
<dbReference type="EMBL" id="BSPX01000014">
    <property type="protein sequence ID" value="GLT21869.1"/>
    <property type="molecule type" value="Genomic_DNA"/>
</dbReference>
<name>A0ABQ6F9B5_9RHOO</name>
<sequence length="120" mass="13183">MDMVSESGQVEKYYQFAECLNDGGFVMDFEVYRGDVAGRLDGAGENWNSGRYPIGQRRKIDLGTLRFNGQPPEVGDSLQIFVRVVAGVDKRGPGFLYAPNGHTAVQRAAGTTLFYGIDLL</sequence>
<comment type="caution">
    <text evidence="1">The sequence shown here is derived from an EMBL/GenBank/DDBJ whole genome shotgun (WGS) entry which is preliminary data.</text>
</comment>
<proteinExistence type="predicted"/>
<gene>
    <name evidence="1" type="ORF">GCM10007933_13230</name>
</gene>
<dbReference type="Proteomes" id="UP001157167">
    <property type="component" value="Unassembled WGS sequence"/>
</dbReference>